<dbReference type="Proteomes" id="UP001174936">
    <property type="component" value="Unassembled WGS sequence"/>
</dbReference>
<feature type="region of interest" description="Disordered" evidence="1">
    <location>
        <begin position="1"/>
        <end position="67"/>
    </location>
</feature>
<comment type="caution">
    <text evidence="2">The sequence shown here is derived from an EMBL/GenBank/DDBJ whole genome shotgun (WGS) entry which is preliminary data.</text>
</comment>
<sequence>MSSYTPAPLRSCQIPSSPTSPTSDGSGRSFSSEDYLLAMSTMSPTQSDRKLSLSGSRPKPQKVNANSYCGRHSDEYLFGPIANSATRMWHSIKKKD</sequence>
<dbReference type="AlphaFoldDB" id="A0AA39Y547"/>
<dbReference type="EMBL" id="JAULSV010000004">
    <property type="protein sequence ID" value="KAK0646201.1"/>
    <property type="molecule type" value="Genomic_DNA"/>
</dbReference>
<protein>
    <submittedName>
        <fullName evidence="2">Uncharacterized protein</fullName>
    </submittedName>
</protein>
<feature type="compositionally biased region" description="Low complexity" evidence="1">
    <location>
        <begin position="15"/>
        <end position="29"/>
    </location>
</feature>
<keyword evidence="3" id="KW-1185">Reference proteome</keyword>
<gene>
    <name evidence="2" type="ORF">B0T16DRAFT_458147</name>
</gene>
<proteinExistence type="predicted"/>
<accession>A0AA39Y547</accession>
<evidence type="ECO:0000256" key="1">
    <source>
        <dbReference type="SAM" id="MobiDB-lite"/>
    </source>
</evidence>
<name>A0AA39Y547_9PEZI</name>
<reference evidence="2" key="1">
    <citation type="submission" date="2023-06" db="EMBL/GenBank/DDBJ databases">
        <title>Genome-scale phylogeny and comparative genomics of the fungal order Sordariales.</title>
        <authorList>
            <consortium name="Lawrence Berkeley National Laboratory"/>
            <person name="Hensen N."/>
            <person name="Bonometti L."/>
            <person name="Westerberg I."/>
            <person name="Brannstrom I.O."/>
            <person name="Guillou S."/>
            <person name="Cros-Aarteil S."/>
            <person name="Calhoun S."/>
            <person name="Haridas S."/>
            <person name="Kuo A."/>
            <person name="Mondo S."/>
            <person name="Pangilinan J."/>
            <person name="Riley R."/>
            <person name="Labutti K."/>
            <person name="Andreopoulos B."/>
            <person name="Lipzen A."/>
            <person name="Chen C."/>
            <person name="Yanf M."/>
            <person name="Daum C."/>
            <person name="Ng V."/>
            <person name="Clum A."/>
            <person name="Steindorff A."/>
            <person name="Ohm R."/>
            <person name="Martin F."/>
            <person name="Silar P."/>
            <person name="Natvig D."/>
            <person name="Lalanne C."/>
            <person name="Gautier V."/>
            <person name="Ament-Velasquez S.L."/>
            <person name="Kruys A."/>
            <person name="Hutchinson M.I."/>
            <person name="Powell A.J."/>
            <person name="Barry K."/>
            <person name="Miller A.N."/>
            <person name="Grigoriev I.V."/>
            <person name="Debuchy R."/>
            <person name="Gladieux P."/>
            <person name="Thoren M.H."/>
            <person name="Johannesson H."/>
        </authorList>
    </citation>
    <scope>NUCLEOTIDE SEQUENCE</scope>
    <source>
        <strain evidence="2">SMH2532-1</strain>
    </source>
</reference>
<organism evidence="2 3">
    <name type="scientific">Cercophora newfieldiana</name>
    <dbReference type="NCBI Taxonomy" id="92897"/>
    <lineage>
        <taxon>Eukaryota</taxon>
        <taxon>Fungi</taxon>
        <taxon>Dikarya</taxon>
        <taxon>Ascomycota</taxon>
        <taxon>Pezizomycotina</taxon>
        <taxon>Sordariomycetes</taxon>
        <taxon>Sordariomycetidae</taxon>
        <taxon>Sordariales</taxon>
        <taxon>Lasiosphaeriaceae</taxon>
        <taxon>Cercophora</taxon>
    </lineage>
</organism>
<evidence type="ECO:0000313" key="2">
    <source>
        <dbReference type="EMBL" id="KAK0646201.1"/>
    </source>
</evidence>
<evidence type="ECO:0000313" key="3">
    <source>
        <dbReference type="Proteomes" id="UP001174936"/>
    </source>
</evidence>